<name>A0A379M121_9NOCA</name>
<proteinExistence type="predicted"/>
<organism evidence="1 2">
    <name type="scientific">Rhodococcus gordoniae</name>
    <dbReference type="NCBI Taxonomy" id="223392"/>
    <lineage>
        <taxon>Bacteria</taxon>
        <taxon>Bacillati</taxon>
        <taxon>Actinomycetota</taxon>
        <taxon>Actinomycetes</taxon>
        <taxon>Mycobacteriales</taxon>
        <taxon>Nocardiaceae</taxon>
        <taxon>Rhodococcus</taxon>
    </lineage>
</organism>
<evidence type="ECO:0000313" key="2">
    <source>
        <dbReference type="Proteomes" id="UP000254569"/>
    </source>
</evidence>
<reference evidence="1 2" key="1">
    <citation type="submission" date="2018-06" db="EMBL/GenBank/DDBJ databases">
        <authorList>
            <consortium name="Pathogen Informatics"/>
            <person name="Doyle S."/>
        </authorList>
    </citation>
    <scope>NUCLEOTIDE SEQUENCE [LARGE SCALE GENOMIC DNA]</scope>
    <source>
        <strain evidence="1 2">NCTC13296</strain>
    </source>
</reference>
<dbReference type="Proteomes" id="UP000254569">
    <property type="component" value="Unassembled WGS sequence"/>
</dbReference>
<sequence length="53" mass="5750">MLLKIVTFMGGECYCSSSVVHSIVMAAYGCPVFSILEESISYPKVISSELESI</sequence>
<dbReference type="AlphaFoldDB" id="A0A379M121"/>
<keyword evidence="2" id="KW-1185">Reference proteome</keyword>
<dbReference type="PROSITE" id="PS51257">
    <property type="entry name" value="PROKAR_LIPOPROTEIN"/>
    <property type="match status" value="1"/>
</dbReference>
<protein>
    <submittedName>
        <fullName evidence="1">Uncharacterized protein</fullName>
    </submittedName>
</protein>
<accession>A0A379M121</accession>
<dbReference type="EMBL" id="UGVI01000001">
    <property type="protein sequence ID" value="SUE15238.1"/>
    <property type="molecule type" value="Genomic_DNA"/>
</dbReference>
<evidence type="ECO:0000313" key="1">
    <source>
        <dbReference type="EMBL" id="SUE15238.1"/>
    </source>
</evidence>
<gene>
    <name evidence="1" type="ORF">NCTC13296_02096</name>
</gene>